<dbReference type="RefSeq" id="WP_094548472.1">
    <property type="nucleotide sequence ID" value="NZ_MQWB01000001.1"/>
</dbReference>
<proteinExistence type="inferred from homology"/>
<feature type="transmembrane region" description="Helical" evidence="19">
    <location>
        <begin position="21"/>
        <end position="39"/>
    </location>
</feature>
<dbReference type="AlphaFoldDB" id="A0A259TZS7"/>
<keyword evidence="12 18" id="KW-0548">Nucleotidyltransferase</keyword>
<dbReference type="EMBL" id="MQWB01000001">
    <property type="protein sequence ID" value="OZC03283.1"/>
    <property type="molecule type" value="Genomic_DNA"/>
</dbReference>
<dbReference type="InParanoid" id="A0A259TZS7"/>
<dbReference type="GO" id="GO:0005886">
    <property type="term" value="C:plasma membrane"/>
    <property type="evidence" value="ECO:0007669"/>
    <property type="project" value="UniProtKB-SubCell"/>
</dbReference>
<comment type="pathway">
    <text evidence="4">Lipid metabolism.</text>
</comment>
<evidence type="ECO:0000256" key="16">
    <source>
        <dbReference type="ARBA" id="ARBA00023209"/>
    </source>
</evidence>
<evidence type="ECO:0000256" key="7">
    <source>
        <dbReference type="ARBA" id="ARBA00019373"/>
    </source>
</evidence>
<dbReference type="PANTHER" id="PTHR46382:SF1">
    <property type="entry name" value="PHOSPHATIDATE CYTIDYLYLTRANSFERASE"/>
    <property type="match status" value="1"/>
</dbReference>
<evidence type="ECO:0000256" key="8">
    <source>
        <dbReference type="ARBA" id="ARBA00022475"/>
    </source>
</evidence>
<dbReference type="FunCoup" id="A0A259TZS7">
    <property type="interactions" value="259"/>
</dbReference>
<evidence type="ECO:0000313" key="20">
    <source>
        <dbReference type="EMBL" id="OZC03283.1"/>
    </source>
</evidence>
<evidence type="ECO:0000256" key="9">
    <source>
        <dbReference type="ARBA" id="ARBA00022516"/>
    </source>
</evidence>
<keyword evidence="9" id="KW-0444">Lipid biosynthesis</keyword>
<dbReference type="EC" id="2.7.7.41" evidence="6 18"/>
<feature type="non-terminal residue" evidence="20">
    <location>
        <position position="1"/>
    </location>
</feature>
<comment type="caution">
    <text evidence="20">The sequence shown here is derived from an EMBL/GenBank/DDBJ whole genome shotgun (WGS) entry which is preliminary data.</text>
</comment>
<keyword evidence="10 18" id="KW-0808">Transferase</keyword>
<keyword evidence="16" id="KW-0594">Phospholipid biosynthesis</keyword>
<comment type="similarity">
    <text evidence="5 18">Belongs to the CDS family.</text>
</comment>
<feature type="transmembrane region" description="Helical" evidence="19">
    <location>
        <begin position="201"/>
        <end position="220"/>
    </location>
</feature>
<keyword evidence="14" id="KW-0443">Lipid metabolism</keyword>
<comment type="pathway">
    <text evidence="3 18">Phospholipid metabolism; CDP-diacylglycerol biosynthesis; CDP-diacylglycerol from sn-glycerol 3-phosphate: step 3/3.</text>
</comment>
<dbReference type="PROSITE" id="PS01315">
    <property type="entry name" value="CDS"/>
    <property type="match status" value="1"/>
</dbReference>
<evidence type="ECO:0000256" key="17">
    <source>
        <dbReference type="ARBA" id="ARBA00023264"/>
    </source>
</evidence>
<evidence type="ECO:0000256" key="18">
    <source>
        <dbReference type="RuleBase" id="RU003938"/>
    </source>
</evidence>
<dbReference type="GO" id="GO:0016024">
    <property type="term" value="P:CDP-diacylglycerol biosynthetic process"/>
    <property type="evidence" value="ECO:0007669"/>
    <property type="project" value="UniProtKB-UniPathway"/>
</dbReference>
<dbReference type="Proteomes" id="UP000216446">
    <property type="component" value="Unassembled WGS sequence"/>
</dbReference>
<evidence type="ECO:0000256" key="6">
    <source>
        <dbReference type="ARBA" id="ARBA00012487"/>
    </source>
</evidence>
<keyword evidence="11 18" id="KW-0812">Transmembrane</keyword>
<dbReference type="GO" id="GO:0004605">
    <property type="term" value="F:phosphatidate cytidylyltransferase activity"/>
    <property type="evidence" value="ECO:0007669"/>
    <property type="project" value="UniProtKB-EC"/>
</dbReference>
<sequence>YVALGVSVGVLASLRALIPDAVIPALLVGTALLVVFALTRSPEDDRPGGPLVDTAATALGVLYPAFLAGAAVALREADLLGMEAFWLTMTTLVGVWASDTGAYAAGRAFGKRKLFPRVSPNKTWEGAMGGVVSAIAFAALAKVTVLSGVFTWGDVAVIGLCCGAASQLGDLAESQLKRAAGVKDSGTWIPGHGGMLDRIDAAVIAVALVAAYAEAVRGWIA</sequence>
<evidence type="ECO:0000256" key="12">
    <source>
        <dbReference type="ARBA" id="ARBA00022695"/>
    </source>
</evidence>
<keyword evidence="21" id="KW-1185">Reference proteome</keyword>
<evidence type="ECO:0000256" key="15">
    <source>
        <dbReference type="ARBA" id="ARBA00023136"/>
    </source>
</evidence>
<keyword evidence="15 19" id="KW-0472">Membrane</keyword>
<reference evidence="20 21" key="1">
    <citation type="submission" date="2016-11" db="EMBL/GenBank/DDBJ databases">
        <title>Study of marine rhodopsin-containing bacteria.</title>
        <authorList>
            <person name="Yoshizawa S."/>
            <person name="Kumagai Y."/>
            <person name="Kogure K."/>
        </authorList>
    </citation>
    <scope>NUCLEOTIDE SEQUENCE [LARGE SCALE GENOMIC DNA]</scope>
    <source>
        <strain evidence="20 21">SG-29</strain>
    </source>
</reference>
<evidence type="ECO:0000256" key="5">
    <source>
        <dbReference type="ARBA" id="ARBA00010185"/>
    </source>
</evidence>
<name>A0A259TZS7_9BACT</name>
<evidence type="ECO:0000256" key="11">
    <source>
        <dbReference type="ARBA" id="ARBA00022692"/>
    </source>
</evidence>
<evidence type="ECO:0000313" key="21">
    <source>
        <dbReference type="Proteomes" id="UP000216446"/>
    </source>
</evidence>
<dbReference type="UniPathway" id="UPA00557">
    <property type="reaction ID" value="UER00614"/>
</dbReference>
<comment type="catalytic activity">
    <reaction evidence="1 18">
        <text>a 1,2-diacyl-sn-glycero-3-phosphate + CTP + H(+) = a CDP-1,2-diacyl-sn-glycerol + diphosphate</text>
        <dbReference type="Rhea" id="RHEA:16229"/>
        <dbReference type="ChEBI" id="CHEBI:15378"/>
        <dbReference type="ChEBI" id="CHEBI:33019"/>
        <dbReference type="ChEBI" id="CHEBI:37563"/>
        <dbReference type="ChEBI" id="CHEBI:58332"/>
        <dbReference type="ChEBI" id="CHEBI:58608"/>
        <dbReference type="EC" id="2.7.7.41"/>
    </reaction>
</comment>
<protein>
    <recommendedName>
        <fullName evidence="7 18">Phosphatidate cytidylyltransferase</fullName>
        <ecNumber evidence="6 18">2.7.7.41</ecNumber>
    </recommendedName>
</protein>
<evidence type="ECO:0000256" key="14">
    <source>
        <dbReference type="ARBA" id="ARBA00023098"/>
    </source>
</evidence>
<feature type="transmembrane region" description="Helical" evidence="19">
    <location>
        <begin position="127"/>
        <end position="150"/>
    </location>
</feature>
<gene>
    <name evidence="20" type="ORF">BSZ36_10010</name>
</gene>
<accession>A0A259TZS7</accession>
<dbReference type="PANTHER" id="PTHR46382">
    <property type="entry name" value="PHOSPHATIDATE CYTIDYLYLTRANSFERASE"/>
    <property type="match status" value="1"/>
</dbReference>
<organism evidence="20 21">
    <name type="scientific">Rubricoccus marinus</name>
    <dbReference type="NCBI Taxonomy" id="716817"/>
    <lineage>
        <taxon>Bacteria</taxon>
        <taxon>Pseudomonadati</taxon>
        <taxon>Rhodothermota</taxon>
        <taxon>Rhodothermia</taxon>
        <taxon>Rhodothermales</taxon>
        <taxon>Rubricoccaceae</taxon>
        <taxon>Rubricoccus</taxon>
    </lineage>
</organism>
<evidence type="ECO:0000256" key="4">
    <source>
        <dbReference type="ARBA" id="ARBA00005189"/>
    </source>
</evidence>
<evidence type="ECO:0000256" key="10">
    <source>
        <dbReference type="ARBA" id="ARBA00022679"/>
    </source>
</evidence>
<evidence type="ECO:0000256" key="19">
    <source>
        <dbReference type="SAM" id="Phobius"/>
    </source>
</evidence>
<keyword evidence="8" id="KW-1003">Cell membrane</keyword>
<keyword evidence="17" id="KW-1208">Phospholipid metabolism</keyword>
<evidence type="ECO:0000256" key="3">
    <source>
        <dbReference type="ARBA" id="ARBA00005119"/>
    </source>
</evidence>
<evidence type="ECO:0000256" key="1">
    <source>
        <dbReference type="ARBA" id="ARBA00001698"/>
    </source>
</evidence>
<evidence type="ECO:0000256" key="13">
    <source>
        <dbReference type="ARBA" id="ARBA00022989"/>
    </source>
</evidence>
<dbReference type="Pfam" id="PF01148">
    <property type="entry name" value="CTP_transf_1"/>
    <property type="match status" value="1"/>
</dbReference>
<keyword evidence="13 19" id="KW-1133">Transmembrane helix</keyword>
<feature type="transmembrane region" description="Helical" evidence="19">
    <location>
        <begin position="51"/>
        <end position="72"/>
    </location>
</feature>
<feature type="transmembrane region" description="Helical" evidence="19">
    <location>
        <begin position="84"/>
        <end position="106"/>
    </location>
</feature>
<comment type="subcellular location">
    <subcellularLocation>
        <location evidence="2">Cell membrane</location>
        <topology evidence="2">Multi-pass membrane protein</topology>
    </subcellularLocation>
</comment>
<dbReference type="InterPro" id="IPR000374">
    <property type="entry name" value="PC_trans"/>
</dbReference>
<evidence type="ECO:0000256" key="2">
    <source>
        <dbReference type="ARBA" id="ARBA00004651"/>
    </source>
</evidence>